<comment type="caution">
    <text evidence="3">The sequence shown here is derived from an EMBL/GenBank/DDBJ whole genome shotgun (WGS) entry which is preliminary data.</text>
</comment>
<organism evidence="3 4">
    <name type="scientific">Mesonia profundi</name>
    <dbReference type="NCBI Taxonomy" id="3070998"/>
    <lineage>
        <taxon>Bacteria</taxon>
        <taxon>Pseudomonadati</taxon>
        <taxon>Bacteroidota</taxon>
        <taxon>Flavobacteriia</taxon>
        <taxon>Flavobacteriales</taxon>
        <taxon>Flavobacteriaceae</taxon>
        <taxon>Mesonia</taxon>
    </lineage>
</organism>
<evidence type="ECO:0000256" key="2">
    <source>
        <dbReference type="SAM" id="SignalP"/>
    </source>
</evidence>
<evidence type="ECO:0000313" key="4">
    <source>
        <dbReference type="Proteomes" id="UP001230915"/>
    </source>
</evidence>
<name>A0ABU1A618_9FLAO</name>
<feature type="chain" id="PRO_5045291243" evidence="2">
    <location>
        <begin position="20"/>
        <end position="326"/>
    </location>
</feature>
<keyword evidence="2" id="KW-0732">Signal</keyword>
<evidence type="ECO:0000313" key="3">
    <source>
        <dbReference type="EMBL" id="MDQ7918489.1"/>
    </source>
</evidence>
<dbReference type="RefSeq" id="WP_308865483.1">
    <property type="nucleotide sequence ID" value="NZ_JAVHUL010000047.1"/>
</dbReference>
<sequence length="326" mass="36800">MHRFFIASLFSLTCFYAQAQYTETINSNRPGGSQGAFAVGNQVLQLETGPQFGNNTHDLLGTDTDLLGLDYELRFGFFMEQLEFNLKGTFLSTTQHIDVGGVEQEYKYSNFQSNTLGLKYLIYDPYKKRSLEKPSIYSWKANNTFTFKWRDLIPAVSVYAGANILFGDNPYLAPNESNISPQAALITQNNWGHFVFVMNFIADKVTSEDPTYSGIFTMTHSINGRVSVFGEYQAIKSDLYADDIARAGGAYLITKDLQVDVSGLLNFKNTPSRWQVALGVSYRLDMHAEDEIIMSTDKTKDKKEKKKKKDEKENSELVNPDGTMNE</sequence>
<dbReference type="Pfam" id="PF13557">
    <property type="entry name" value="Phenol_MetA_deg"/>
    <property type="match status" value="1"/>
</dbReference>
<gene>
    <name evidence="3" type="ORF">RBU60_13000</name>
</gene>
<proteinExistence type="predicted"/>
<evidence type="ECO:0000256" key="1">
    <source>
        <dbReference type="SAM" id="MobiDB-lite"/>
    </source>
</evidence>
<protein>
    <submittedName>
        <fullName evidence="3">Transporter</fullName>
    </submittedName>
</protein>
<reference evidence="3 4" key="1">
    <citation type="submission" date="2023-08" db="EMBL/GenBank/DDBJ databases">
        <title>Mesonia sp. MT50, isolated from deep-sea sediment of the Mariana Trench.</title>
        <authorList>
            <person name="Fu H."/>
        </authorList>
    </citation>
    <scope>NUCLEOTIDE SEQUENCE [LARGE SCALE GENOMIC DNA]</scope>
    <source>
        <strain evidence="3 4">MT50</strain>
    </source>
</reference>
<feature type="region of interest" description="Disordered" evidence="1">
    <location>
        <begin position="295"/>
        <end position="326"/>
    </location>
</feature>
<dbReference type="InterPro" id="IPR025737">
    <property type="entry name" value="FApF"/>
</dbReference>
<feature type="signal peptide" evidence="2">
    <location>
        <begin position="1"/>
        <end position="19"/>
    </location>
</feature>
<dbReference type="Proteomes" id="UP001230915">
    <property type="component" value="Unassembled WGS sequence"/>
</dbReference>
<accession>A0ABU1A618</accession>
<dbReference type="EMBL" id="JAVHUL010000047">
    <property type="protein sequence ID" value="MDQ7918489.1"/>
    <property type="molecule type" value="Genomic_DNA"/>
</dbReference>
<keyword evidence="4" id="KW-1185">Reference proteome</keyword>